<evidence type="ECO:0000313" key="2">
    <source>
        <dbReference type="EMBL" id="KAF2433246.1"/>
    </source>
</evidence>
<dbReference type="EMBL" id="MU007022">
    <property type="protein sequence ID" value="KAF2433246.1"/>
    <property type="molecule type" value="Genomic_DNA"/>
</dbReference>
<feature type="region of interest" description="Disordered" evidence="1">
    <location>
        <begin position="277"/>
        <end position="352"/>
    </location>
</feature>
<feature type="region of interest" description="Disordered" evidence="1">
    <location>
        <begin position="167"/>
        <end position="189"/>
    </location>
</feature>
<comment type="caution">
    <text evidence="2">The sequence shown here is derived from an EMBL/GenBank/DDBJ whole genome shotgun (WGS) entry which is preliminary data.</text>
</comment>
<feature type="region of interest" description="Disordered" evidence="1">
    <location>
        <begin position="462"/>
        <end position="510"/>
    </location>
</feature>
<keyword evidence="3" id="KW-1185">Reference proteome</keyword>
<name>A0A9P4NWY6_9PEZI</name>
<feature type="compositionally biased region" description="Basic and acidic residues" evidence="1">
    <location>
        <begin position="1"/>
        <end position="12"/>
    </location>
</feature>
<gene>
    <name evidence="2" type="ORF">EJ08DRAFT_677106</name>
</gene>
<dbReference type="AlphaFoldDB" id="A0A9P4NWY6"/>
<reference evidence="2" key="1">
    <citation type="journal article" date="2020" name="Stud. Mycol.">
        <title>101 Dothideomycetes genomes: a test case for predicting lifestyles and emergence of pathogens.</title>
        <authorList>
            <person name="Haridas S."/>
            <person name="Albert R."/>
            <person name="Binder M."/>
            <person name="Bloem J."/>
            <person name="Labutti K."/>
            <person name="Salamov A."/>
            <person name="Andreopoulos B."/>
            <person name="Baker S."/>
            <person name="Barry K."/>
            <person name="Bills G."/>
            <person name="Bluhm B."/>
            <person name="Cannon C."/>
            <person name="Castanera R."/>
            <person name="Culley D."/>
            <person name="Daum C."/>
            <person name="Ezra D."/>
            <person name="Gonzalez J."/>
            <person name="Henrissat B."/>
            <person name="Kuo A."/>
            <person name="Liang C."/>
            <person name="Lipzen A."/>
            <person name="Lutzoni F."/>
            <person name="Magnuson J."/>
            <person name="Mondo S."/>
            <person name="Nolan M."/>
            <person name="Ohm R."/>
            <person name="Pangilinan J."/>
            <person name="Park H.-J."/>
            <person name="Ramirez L."/>
            <person name="Alfaro M."/>
            <person name="Sun H."/>
            <person name="Tritt A."/>
            <person name="Yoshinaga Y."/>
            <person name="Zwiers L.-H."/>
            <person name="Turgeon B."/>
            <person name="Goodwin S."/>
            <person name="Spatafora J."/>
            <person name="Crous P."/>
            <person name="Grigoriev I."/>
        </authorList>
    </citation>
    <scope>NUCLEOTIDE SEQUENCE</scope>
    <source>
        <strain evidence="2">CBS 130266</strain>
    </source>
</reference>
<proteinExistence type="predicted"/>
<feature type="region of interest" description="Disordered" evidence="1">
    <location>
        <begin position="1"/>
        <end position="72"/>
    </location>
</feature>
<feature type="compositionally biased region" description="Basic and acidic residues" evidence="1">
    <location>
        <begin position="283"/>
        <end position="292"/>
    </location>
</feature>
<sequence>MSNRRFPNERPFEGFTPFHNETNDGIDRLGVLPPPPRRRFARDTGSQPTRPHPAPTFDRAGPSGYAFDTQEPFDLDSPLPFRTIENFEDYLHSLPSPPSGLVNIGTFDGPRYIHVGPRRENVPPPPYFANSEAYDGHLLYERDQVSLAGSFPDSVYNAGSWSHNAEPGDENDFICPQDPYEGSSAPRPDRLGHLYPRVDSPATHRPSFQASSSKQSRFAAKLAKADVKPFSENPFEGNTIPKPRYDSEGRVIAQSSSGGKGKARAVDPWAEEKIPAHTSPAKDTCKEKGCGDHRHKPTYHYSDYVRDHDRTASDRNIDTNPSSLPKGSKAAKKTHRSSSLSYLEDSIPPSMPQTHQEILEARARYLADEIKIQPEAMKIQERYFREDAKRAKKLIAKTREEYRLASKAVWMDKEHRLQAAYDDADVKTDTLRALENDIAQFLHQYGDVLSNNGRPSKLADIEEVEVSTKPQKQATKRDGANFSGPSGRRQKKSQSSASDKDSFFETWNGW</sequence>
<dbReference type="Proteomes" id="UP000800235">
    <property type="component" value="Unassembled WGS sequence"/>
</dbReference>
<accession>A0A9P4NWY6</accession>
<evidence type="ECO:0000256" key="1">
    <source>
        <dbReference type="SAM" id="MobiDB-lite"/>
    </source>
</evidence>
<evidence type="ECO:0000313" key="3">
    <source>
        <dbReference type="Proteomes" id="UP000800235"/>
    </source>
</evidence>
<protein>
    <submittedName>
        <fullName evidence="2">Uncharacterized protein</fullName>
    </submittedName>
</protein>
<feature type="compositionally biased region" description="Basic and acidic residues" evidence="1">
    <location>
        <begin position="303"/>
        <end position="317"/>
    </location>
</feature>
<organism evidence="2 3">
    <name type="scientific">Tothia fuscella</name>
    <dbReference type="NCBI Taxonomy" id="1048955"/>
    <lineage>
        <taxon>Eukaryota</taxon>
        <taxon>Fungi</taxon>
        <taxon>Dikarya</taxon>
        <taxon>Ascomycota</taxon>
        <taxon>Pezizomycotina</taxon>
        <taxon>Dothideomycetes</taxon>
        <taxon>Pleosporomycetidae</taxon>
        <taxon>Venturiales</taxon>
        <taxon>Cylindrosympodiaceae</taxon>
        <taxon>Tothia</taxon>
    </lineage>
</organism>